<protein>
    <submittedName>
        <fullName evidence="1">Uncharacterized protein</fullName>
    </submittedName>
</protein>
<reference evidence="1 2" key="1">
    <citation type="journal article" date="2019" name="Int. J. Syst. Evol. Microbiol.">
        <title>The Global Catalogue of Microorganisms (GCM) 10K type strain sequencing project: providing services to taxonomists for standard genome sequencing and annotation.</title>
        <authorList>
            <consortium name="The Broad Institute Genomics Platform"/>
            <consortium name="The Broad Institute Genome Sequencing Center for Infectious Disease"/>
            <person name="Wu L."/>
            <person name="Ma J."/>
        </authorList>
    </citation>
    <scope>NUCLEOTIDE SEQUENCE [LARGE SCALE GENOMIC DNA]</scope>
    <source>
        <strain evidence="1 2">JCM 10673</strain>
    </source>
</reference>
<name>A0ABN1PVH5_9ACTN</name>
<accession>A0ABN1PVH5</accession>
<evidence type="ECO:0000313" key="2">
    <source>
        <dbReference type="Proteomes" id="UP001501005"/>
    </source>
</evidence>
<sequence length="41" mass="4559">MPWPREVFVRVEPELITGRELVGGRSLYGLDAHVRPAAGAR</sequence>
<dbReference type="Proteomes" id="UP001501005">
    <property type="component" value="Unassembled WGS sequence"/>
</dbReference>
<evidence type="ECO:0000313" key="1">
    <source>
        <dbReference type="EMBL" id="GAA0933425.1"/>
    </source>
</evidence>
<gene>
    <name evidence="1" type="ORF">GCM10009549_57660</name>
</gene>
<organism evidence="1 2">
    <name type="scientific">Streptomyces thermoalcalitolerans</name>
    <dbReference type="NCBI Taxonomy" id="65605"/>
    <lineage>
        <taxon>Bacteria</taxon>
        <taxon>Bacillati</taxon>
        <taxon>Actinomycetota</taxon>
        <taxon>Actinomycetes</taxon>
        <taxon>Kitasatosporales</taxon>
        <taxon>Streptomycetaceae</taxon>
        <taxon>Streptomyces</taxon>
    </lineage>
</organism>
<keyword evidence="2" id="KW-1185">Reference proteome</keyword>
<comment type="caution">
    <text evidence="1">The sequence shown here is derived from an EMBL/GenBank/DDBJ whole genome shotgun (WGS) entry which is preliminary data.</text>
</comment>
<dbReference type="EMBL" id="BAAAHG010000107">
    <property type="protein sequence ID" value="GAA0933425.1"/>
    <property type="molecule type" value="Genomic_DNA"/>
</dbReference>
<proteinExistence type="predicted"/>